<dbReference type="Pfam" id="PF01174">
    <property type="entry name" value="SNO"/>
    <property type="match status" value="1"/>
</dbReference>
<evidence type="ECO:0000313" key="12">
    <source>
        <dbReference type="EMBL" id="OGG13982.1"/>
    </source>
</evidence>
<evidence type="ECO:0000313" key="13">
    <source>
        <dbReference type="Proteomes" id="UP000176923"/>
    </source>
</evidence>
<keyword evidence="4 12" id="KW-0315">Glutamine amidotransferase</keyword>
<organism evidence="12 13">
    <name type="scientific">Candidatus Gottesmanbacteria bacterium RIFCSPHIGHO2_02_FULL_39_11</name>
    <dbReference type="NCBI Taxonomy" id="1798382"/>
    <lineage>
        <taxon>Bacteria</taxon>
        <taxon>Candidatus Gottesmaniibacteriota</taxon>
    </lineage>
</organism>
<dbReference type="GO" id="GO:0005829">
    <property type="term" value="C:cytosol"/>
    <property type="evidence" value="ECO:0007669"/>
    <property type="project" value="TreeGrafter"/>
</dbReference>
<feature type="binding site" evidence="11">
    <location>
        <position position="105"/>
    </location>
    <ligand>
        <name>L-glutamine</name>
        <dbReference type="ChEBI" id="CHEBI:58359"/>
    </ligand>
</feature>
<gene>
    <name evidence="12" type="ORF">A3D77_03270</name>
</gene>
<keyword evidence="12" id="KW-0808">Transferase</keyword>
<keyword evidence="3" id="KW-0663">Pyridoxal phosphate</keyword>
<name>A0A1F5ZPF2_9BACT</name>
<dbReference type="PANTHER" id="PTHR31559">
    <property type="entry name" value="PYRIDOXAL 5'-PHOSPHATE SYNTHASE SUBUNIT SNO"/>
    <property type="match status" value="1"/>
</dbReference>
<dbReference type="GO" id="GO:1903600">
    <property type="term" value="C:glutaminase complex"/>
    <property type="evidence" value="ECO:0007669"/>
    <property type="project" value="TreeGrafter"/>
</dbReference>
<evidence type="ECO:0000256" key="1">
    <source>
        <dbReference type="ARBA" id="ARBA00008345"/>
    </source>
</evidence>
<dbReference type="Gene3D" id="3.40.50.880">
    <property type="match status" value="1"/>
</dbReference>
<dbReference type="PROSITE" id="PS51130">
    <property type="entry name" value="PDXT_SNO_2"/>
    <property type="match status" value="1"/>
</dbReference>
<dbReference type="GO" id="GO:0042823">
    <property type="term" value="P:pyridoxal phosphate biosynthetic process"/>
    <property type="evidence" value="ECO:0007669"/>
    <property type="project" value="InterPro"/>
</dbReference>
<evidence type="ECO:0000256" key="6">
    <source>
        <dbReference type="ARBA" id="ARBA00047992"/>
    </source>
</evidence>
<feature type="active site" description="Charge relay system" evidence="10">
    <location>
        <position position="171"/>
    </location>
</feature>
<keyword evidence="5" id="KW-0456">Lyase</keyword>
<evidence type="ECO:0000256" key="10">
    <source>
        <dbReference type="PIRSR" id="PIRSR005639-1"/>
    </source>
</evidence>
<comment type="subunit">
    <text evidence="9">In the presence of PdxS, forms a dodecamer of heterodimers. Only shows activity in the heterodimer.</text>
</comment>
<dbReference type="NCBIfam" id="TIGR03800">
    <property type="entry name" value="PLP_synth_Pdx2"/>
    <property type="match status" value="1"/>
</dbReference>
<feature type="binding site" evidence="11">
    <location>
        <begin position="46"/>
        <end position="48"/>
    </location>
    <ligand>
        <name>L-glutamine</name>
        <dbReference type="ChEBI" id="CHEBI:58359"/>
    </ligand>
</feature>
<dbReference type="PIRSF" id="PIRSF005639">
    <property type="entry name" value="Glut_amidoT_SNO"/>
    <property type="match status" value="1"/>
</dbReference>
<evidence type="ECO:0000256" key="4">
    <source>
        <dbReference type="ARBA" id="ARBA00022962"/>
    </source>
</evidence>
<dbReference type="AlphaFoldDB" id="A0A1F5ZPF2"/>
<dbReference type="GO" id="GO:0036381">
    <property type="term" value="F:pyridoxal 5'-phosphate synthase (glutamine hydrolysing) activity"/>
    <property type="evidence" value="ECO:0007669"/>
    <property type="project" value="UniProtKB-EC"/>
</dbReference>
<comment type="function">
    <text evidence="8">Catalyzes the hydrolysis of glutamine to glutamate and ammonia as part of the biosynthesis of pyridoxal 5'-phosphate. The resulting ammonia molecule is channeled to the active site of PdxS.</text>
</comment>
<dbReference type="Proteomes" id="UP000176923">
    <property type="component" value="Unassembled WGS sequence"/>
</dbReference>
<feature type="binding site" evidence="11">
    <location>
        <begin position="133"/>
        <end position="134"/>
    </location>
    <ligand>
        <name>L-glutamine</name>
        <dbReference type="ChEBI" id="CHEBI:58359"/>
    </ligand>
</feature>
<dbReference type="InterPro" id="IPR029062">
    <property type="entry name" value="Class_I_gatase-like"/>
</dbReference>
<reference evidence="12 13" key="1">
    <citation type="journal article" date="2016" name="Nat. Commun.">
        <title>Thousands of microbial genomes shed light on interconnected biogeochemical processes in an aquifer system.</title>
        <authorList>
            <person name="Anantharaman K."/>
            <person name="Brown C.T."/>
            <person name="Hug L.A."/>
            <person name="Sharon I."/>
            <person name="Castelle C.J."/>
            <person name="Probst A.J."/>
            <person name="Thomas B.C."/>
            <person name="Singh A."/>
            <person name="Wilkins M.J."/>
            <person name="Karaoz U."/>
            <person name="Brodie E.L."/>
            <person name="Williams K.H."/>
            <person name="Hubbard S.S."/>
            <person name="Banfield J.F."/>
        </authorList>
    </citation>
    <scope>NUCLEOTIDE SEQUENCE [LARGE SCALE GENOMIC DNA]</scope>
</reference>
<evidence type="ECO:0000256" key="9">
    <source>
        <dbReference type="ARBA" id="ARBA00064749"/>
    </source>
</evidence>
<feature type="active site" description="Charge relay system" evidence="10">
    <location>
        <position position="169"/>
    </location>
</feature>
<dbReference type="InterPro" id="IPR021196">
    <property type="entry name" value="PdxT/SNO_CS"/>
</dbReference>
<dbReference type="FunFam" id="3.40.50.880:FF:000010">
    <property type="entry name" value="uncharacterized protein LOC100176842 isoform X2"/>
    <property type="match status" value="1"/>
</dbReference>
<dbReference type="EMBL" id="MFJL01000032">
    <property type="protein sequence ID" value="OGG13982.1"/>
    <property type="molecule type" value="Genomic_DNA"/>
</dbReference>
<evidence type="ECO:0000256" key="7">
    <source>
        <dbReference type="ARBA" id="ARBA00049534"/>
    </source>
</evidence>
<comment type="similarity">
    <text evidence="1">Belongs to the glutaminase PdxT/SNO family.</text>
</comment>
<evidence type="ECO:0000256" key="2">
    <source>
        <dbReference type="ARBA" id="ARBA00022801"/>
    </source>
</evidence>
<sequence>MLIGILSLQGDFYLHEKAFDELDVSSIEVKTIHDFDKISALVIPGGESTVILKYIIEERLEGKVIDFYKKGNPIWGTCAGAILIAKTVSNPIQHSLGLIDITVERNAYGRQVDSFITEAVTVLPGGKMEIVCIRAPKIQRVGKGVTVLAKSGEEVFLVRQGTILASTFHPELTDDRRVQRYFLSMIKK</sequence>
<comment type="catalytic activity">
    <reaction evidence="7">
        <text>L-glutamine + H2O = L-glutamate + NH4(+)</text>
        <dbReference type="Rhea" id="RHEA:15889"/>
        <dbReference type="ChEBI" id="CHEBI:15377"/>
        <dbReference type="ChEBI" id="CHEBI:28938"/>
        <dbReference type="ChEBI" id="CHEBI:29985"/>
        <dbReference type="ChEBI" id="CHEBI:58359"/>
        <dbReference type="EC" id="3.5.1.2"/>
    </reaction>
</comment>
<comment type="caution">
    <text evidence="12">The sequence shown here is derived from an EMBL/GenBank/DDBJ whole genome shotgun (WGS) entry which is preliminary data.</text>
</comment>
<dbReference type="STRING" id="1798382.A3D77_03270"/>
<evidence type="ECO:0000256" key="11">
    <source>
        <dbReference type="PIRSR" id="PIRSR005639-2"/>
    </source>
</evidence>
<evidence type="ECO:0000256" key="3">
    <source>
        <dbReference type="ARBA" id="ARBA00022898"/>
    </source>
</evidence>
<dbReference type="PROSITE" id="PS51273">
    <property type="entry name" value="GATASE_TYPE_1"/>
    <property type="match status" value="1"/>
</dbReference>
<dbReference type="GO" id="GO:0008614">
    <property type="term" value="P:pyridoxine metabolic process"/>
    <property type="evidence" value="ECO:0007669"/>
    <property type="project" value="TreeGrafter"/>
</dbReference>
<comment type="catalytic activity">
    <reaction evidence="6">
        <text>aldehydo-D-ribose 5-phosphate + D-glyceraldehyde 3-phosphate + L-glutamine = pyridoxal 5'-phosphate + L-glutamate + phosphate + 3 H2O + H(+)</text>
        <dbReference type="Rhea" id="RHEA:31507"/>
        <dbReference type="ChEBI" id="CHEBI:15377"/>
        <dbReference type="ChEBI" id="CHEBI:15378"/>
        <dbReference type="ChEBI" id="CHEBI:29985"/>
        <dbReference type="ChEBI" id="CHEBI:43474"/>
        <dbReference type="ChEBI" id="CHEBI:58273"/>
        <dbReference type="ChEBI" id="CHEBI:58359"/>
        <dbReference type="ChEBI" id="CHEBI:59776"/>
        <dbReference type="ChEBI" id="CHEBI:597326"/>
        <dbReference type="EC" id="4.3.3.6"/>
    </reaction>
</comment>
<dbReference type="InterPro" id="IPR002161">
    <property type="entry name" value="PdxT/SNO"/>
</dbReference>
<accession>A0A1F5ZPF2</accession>
<feature type="active site" description="Nucleophile" evidence="10">
    <location>
        <position position="78"/>
    </location>
</feature>
<dbReference type="CDD" id="cd01749">
    <property type="entry name" value="GATase1_PB"/>
    <property type="match status" value="1"/>
</dbReference>
<evidence type="ECO:0000256" key="8">
    <source>
        <dbReference type="ARBA" id="ARBA00054599"/>
    </source>
</evidence>
<protein>
    <submittedName>
        <fullName evidence="12">Glutamine amidotransferase subunit PdxT</fullName>
    </submittedName>
</protein>
<dbReference type="PROSITE" id="PS01236">
    <property type="entry name" value="PDXT_SNO_1"/>
    <property type="match status" value="1"/>
</dbReference>
<dbReference type="GO" id="GO:0004359">
    <property type="term" value="F:glutaminase activity"/>
    <property type="evidence" value="ECO:0007669"/>
    <property type="project" value="UniProtKB-EC"/>
</dbReference>
<keyword evidence="2" id="KW-0378">Hydrolase</keyword>
<evidence type="ECO:0000256" key="5">
    <source>
        <dbReference type="ARBA" id="ARBA00023239"/>
    </source>
</evidence>
<dbReference type="PANTHER" id="PTHR31559:SF0">
    <property type="entry name" value="PYRIDOXAL 5'-PHOSPHATE SYNTHASE SUBUNIT SNO1-RELATED"/>
    <property type="match status" value="1"/>
</dbReference>
<dbReference type="SUPFAM" id="SSF52317">
    <property type="entry name" value="Class I glutamine amidotransferase-like"/>
    <property type="match status" value="1"/>
</dbReference>
<dbReference type="GO" id="GO:0016740">
    <property type="term" value="F:transferase activity"/>
    <property type="evidence" value="ECO:0007669"/>
    <property type="project" value="UniProtKB-KW"/>
</dbReference>
<proteinExistence type="inferred from homology"/>